<dbReference type="InterPro" id="IPR027417">
    <property type="entry name" value="P-loop_NTPase"/>
</dbReference>
<dbReference type="InParanoid" id="B9SU25"/>
<feature type="compositionally biased region" description="Pro residues" evidence="4">
    <location>
        <begin position="272"/>
        <end position="293"/>
    </location>
</feature>
<protein>
    <submittedName>
        <fullName evidence="9">Uncharacterized protein</fullName>
    </submittedName>
</protein>
<dbReference type="Pfam" id="PF00931">
    <property type="entry name" value="NB-ARC"/>
    <property type="match status" value="1"/>
</dbReference>
<dbReference type="InterPro" id="IPR036388">
    <property type="entry name" value="WH-like_DNA-bd_sf"/>
</dbReference>
<dbReference type="Proteomes" id="UP000008311">
    <property type="component" value="Unassembled WGS sequence"/>
</dbReference>
<dbReference type="eggNOG" id="KOG4658">
    <property type="taxonomic scope" value="Eukaryota"/>
</dbReference>
<dbReference type="InterPro" id="IPR058922">
    <property type="entry name" value="WHD_DRP"/>
</dbReference>
<dbReference type="Pfam" id="PF23559">
    <property type="entry name" value="WHD_DRP"/>
    <property type="match status" value="1"/>
</dbReference>
<dbReference type="EMBL" id="EQ974138">
    <property type="protein sequence ID" value="EEF32904.1"/>
    <property type="molecule type" value="Genomic_DNA"/>
</dbReference>
<gene>
    <name evidence="9" type="ORF">RCOM_0455860</name>
</gene>
<dbReference type="AlphaFoldDB" id="B9SU25"/>
<evidence type="ECO:0000259" key="6">
    <source>
        <dbReference type="Pfam" id="PF18052"/>
    </source>
</evidence>
<dbReference type="Gene3D" id="1.20.5.4130">
    <property type="match status" value="1"/>
</dbReference>
<feature type="domain" description="Disease resistance N-terminal" evidence="6">
    <location>
        <begin position="140"/>
        <end position="220"/>
    </location>
</feature>
<feature type="compositionally biased region" description="Low complexity" evidence="4">
    <location>
        <begin position="333"/>
        <end position="348"/>
    </location>
</feature>
<reference evidence="10" key="1">
    <citation type="journal article" date="2010" name="Nat. Biotechnol.">
        <title>Draft genome sequence of the oilseed species Ricinus communis.</title>
        <authorList>
            <person name="Chan A.P."/>
            <person name="Crabtree J."/>
            <person name="Zhao Q."/>
            <person name="Lorenzi H."/>
            <person name="Orvis J."/>
            <person name="Puiu D."/>
            <person name="Melake-Berhan A."/>
            <person name="Jones K.M."/>
            <person name="Redman J."/>
            <person name="Chen G."/>
            <person name="Cahoon E.B."/>
            <person name="Gedil M."/>
            <person name="Stanke M."/>
            <person name="Haas B.J."/>
            <person name="Wortman J.R."/>
            <person name="Fraser-Liggett C.M."/>
            <person name="Ravel J."/>
            <person name="Rabinowicz P.D."/>
        </authorList>
    </citation>
    <scope>NUCLEOTIDE SEQUENCE [LARGE SCALE GENOMIC DNA]</scope>
    <source>
        <strain evidence="10">cv. Hale</strain>
    </source>
</reference>
<dbReference type="PANTHER" id="PTHR23155:SF955">
    <property type="entry name" value="AAA+ ATPASE DOMAIN-CONTAINING PROTEIN"/>
    <property type="match status" value="1"/>
</dbReference>
<dbReference type="OMA" id="EMAWMEE"/>
<keyword evidence="1" id="KW-0677">Repeat</keyword>
<dbReference type="OrthoDB" id="611536at2759"/>
<organism evidence="9 10">
    <name type="scientific">Ricinus communis</name>
    <name type="common">Castor bean</name>
    <dbReference type="NCBI Taxonomy" id="3988"/>
    <lineage>
        <taxon>Eukaryota</taxon>
        <taxon>Viridiplantae</taxon>
        <taxon>Streptophyta</taxon>
        <taxon>Embryophyta</taxon>
        <taxon>Tracheophyta</taxon>
        <taxon>Spermatophyta</taxon>
        <taxon>Magnoliopsida</taxon>
        <taxon>eudicotyledons</taxon>
        <taxon>Gunneridae</taxon>
        <taxon>Pentapetalae</taxon>
        <taxon>rosids</taxon>
        <taxon>fabids</taxon>
        <taxon>Malpighiales</taxon>
        <taxon>Euphorbiaceae</taxon>
        <taxon>Acalyphoideae</taxon>
        <taxon>Acalypheae</taxon>
        <taxon>Ricinus</taxon>
    </lineage>
</organism>
<dbReference type="GO" id="GO:0043531">
    <property type="term" value="F:ADP binding"/>
    <property type="evidence" value="ECO:0007669"/>
    <property type="project" value="InterPro"/>
</dbReference>
<dbReference type="InterPro" id="IPR041118">
    <property type="entry name" value="Rx_N"/>
</dbReference>
<dbReference type="Gene3D" id="1.10.10.10">
    <property type="entry name" value="Winged helix-like DNA-binding domain superfamily/Winged helix DNA-binding domain"/>
    <property type="match status" value="1"/>
</dbReference>
<dbReference type="GO" id="GO:0006952">
    <property type="term" value="P:defense response"/>
    <property type="evidence" value="ECO:0007669"/>
    <property type="project" value="UniProtKB-KW"/>
</dbReference>
<evidence type="ECO:0000256" key="1">
    <source>
        <dbReference type="ARBA" id="ARBA00022737"/>
    </source>
</evidence>
<evidence type="ECO:0000256" key="2">
    <source>
        <dbReference type="ARBA" id="ARBA00022741"/>
    </source>
</evidence>
<dbReference type="PRINTS" id="PR00364">
    <property type="entry name" value="DISEASERSIST"/>
</dbReference>
<keyword evidence="10" id="KW-1185">Reference proteome</keyword>
<dbReference type="InterPro" id="IPR032675">
    <property type="entry name" value="LRR_dom_sf"/>
</dbReference>
<keyword evidence="3" id="KW-0611">Plant defense</keyword>
<dbReference type="Gene3D" id="3.80.10.10">
    <property type="entry name" value="Ribonuclease Inhibitor"/>
    <property type="match status" value="2"/>
</dbReference>
<dbReference type="PANTHER" id="PTHR23155">
    <property type="entry name" value="DISEASE RESISTANCE PROTEIN RP"/>
    <property type="match status" value="1"/>
</dbReference>
<sequence length="1115" mass="127626">MDRKLVSSPVLWKLSDLLVNESVPFLGLEDQLESIESKLRDIVSSEYFDCKRDVAYDIEEAIDFLLHKAEKESQRGTPFRYVFTLFDSIDHNKLRKKLDRIRLEIFRATDKVSRRKGMEPWSSTSSNSSSRKQLDVGESIMSPVIRKVITLASQEQISASVRRQARWVRDEMRLLHVYVKDLESKELRGEEMAWMEEVSLFSQSAEDVIGLFLSERGDLGSCRKGSFKNVGFASSMFKSQRKIRKEMDQMKIKVQEIIKRFGKLPHQMYMMPPPRFPPNLPPPPPIRFAPPNIPGDATSMSSFDDDDFDEFDEIDDGTPPSSGHDEQNQQADFNSFDSNAGASSSSSSRRAEIPDITGFDSTVNDIKELLLRDYTNCLTVSVIGMEGIGKTKLVKSVYENPVIRDRFPHRAWVNWVRDSNINRLMEQIVGAQYLNVRFLNGDWDDYLCKLRRLLNDFLMDKRYLIVIDGVTSKVLWNQLGAAFDGLSGGTRIIFIASKLGVTPESSERNFTYRLQLWSDDESWALFVRSLNVNIPLELLELKKREILRMTGGLPKAIVKLAELLARENTFSEDWSRVLEKFNKDEGPWFGTLQEISKNLPLYLRRCLFYFRLFPEHFEVPMRRLIGLWVAEGYGHKKNDEETPEHVSEKCLIELVNRNMIQVTKKKMNGKIKTCRLPDALRVHWLLKSKKANFLQHNGHIGDSLSTSSGTVHRLADHLDHRHPSFDHIHGNNASPSSLYSCYRETVSFLSFDTREGSRPGEDVGNFIQRCISSKCFSALWVLDLEHVYKPKLPKAVGQLTRLRYFGLRSTYLEMLPLFINKLLKLQTLDLKNTHINALPSSIWMMQDLQHLFLDEGSCCRFVPRPKGSCLEDIQTLWGAFVDEDSPVRDGLDTFLNIKKLGLTCKISEASHNEKMSSQLDAVASWVLKLDHLQSLKLKSFNELGQPADIHLESLSGHLDLSSMHLVGNLKNPNVVSEFPQNLMMLTLSASGLVEDPMQMLAQLPNLINLRLFCGSFTGQKMVCTSRAFPKLRVLKLWELDPLEEWNIEEGAMPGLKCLEIRSCRNLGMLPDGLQHVKTLSKLKLTNMPMLSARIKDNEGEDWDKVAHILNIYIES</sequence>
<evidence type="ECO:0000259" key="8">
    <source>
        <dbReference type="Pfam" id="PF23598"/>
    </source>
</evidence>
<feature type="domain" description="Disease resistance protein winged helix" evidence="7">
    <location>
        <begin position="612"/>
        <end position="680"/>
    </location>
</feature>
<dbReference type="GO" id="GO:0051707">
    <property type="term" value="P:response to other organism"/>
    <property type="evidence" value="ECO:0007669"/>
    <property type="project" value="UniProtKB-ARBA"/>
</dbReference>
<evidence type="ECO:0000259" key="5">
    <source>
        <dbReference type="Pfam" id="PF00931"/>
    </source>
</evidence>
<dbReference type="InterPro" id="IPR002182">
    <property type="entry name" value="NB-ARC"/>
</dbReference>
<evidence type="ECO:0000313" key="9">
    <source>
        <dbReference type="EMBL" id="EEF32904.1"/>
    </source>
</evidence>
<feature type="compositionally biased region" description="Acidic residues" evidence="4">
    <location>
        <begin position="303"/>
        <end position="316"/>
    </location>
</feature>
<feature type="region of interest" description="Disordered" evidence="4">
    <location>
        <begin position="272"/>
        <end position="351"/>
    </location>
</feature>
<dbReference type="KEGG" id="rcu:8287654"/>
<feature type="domain" description="Disease resistance R13L4/SHOC-2-like LRR" evidence="8">
    <location>
        <begin position="768"/>
        <end position="1090"/>
    </location>
</feature>
<dbReference type="Gene3D" id="1.10.8.430">
    <property type="entry name" value="Helical domain of apoptotic protease-activating factors"/>
    <property type="match status" value="1"/>
</dbReference>
<dbReference type="SUPFAM" id="SSF52540">
    <property type="entry name" value="P-loop containing nucleoside triphosphate hydrolases"/>
    <property type="match status" value="1"/>
</dbReference>
<dbReference type="InterPro" id="IPR044974">
    <property type="entry name" value="Disease_R_plants"/>
</dbReference>
<evidence type="ECO:0000313" key="10">
    <source>
        <dbReference type="Proteomes" id="UP000008311"/>
    </source>
</evidence>
<accession>B9SU25</accession>
<proteinExistence type="predicted"/>
<dbReference type="STRING" id="3988.B9SU25"/>
<evidence type="ECO:0000259" key="7">
    <source>
        <dbReference type="Pfam" id="PF23559"/>
    </source>
</evidence>
<keyword evidence="2" id="KW-0547">Nucleotide-binding</keyword>
<evidence type="ECO:0000256" key="3">
    <source>
        <dbReference type="ARBA" id="ARBA00022821"/>
    </source>
</evidence>
<dbReference type="InterPro" id="IPR055414">
    <property type="entry name" value="LRR_R13L4/SHOC2-like"/>
</dbReference>
<dbReference type="SUPFAM" id="SSF52058">
    <property type="entry name" value="L domain-like"/>
    <property type="match status" value="1"/>
</dbReference>
<dbReference type="InterPro" id="IPR042197">
    <property type="entry name" value="Apaf_helical"/>
</dbReference>
<feature type="domain" description="NB-ARC" evidence="5">
    <location>
        <begin position="360"/>
        <end position="527"/>
    </location>
</feature>
<dbReference type="Pfam" id="PF18052">
    <property type="entry name" value="Rx_N"/>
    <property type="match status" value="1"/>
</dbReference>
<dbReference type="Pfam" id="PF23598">
    <property type="entry name" value="LRR_14"/>
    <property type="match status" value="1"/>
</dbReference>
<name>B9SU25_RICCO</name>
<dbReference type="Gene3D" id="3.40.50.300">
    <property type="entry name" value="P-loop containing nucleotide triphosphate hydrolases"/>
    <property type="match status" value="1"/>
</dbReference>
<evidence type="ECO:0000256" key="4">
    <source>
        <dbReference type="SAM" id="MobiDB-lite"/>
    </source>
</evidence>